<proteinExistence type="inferred from homology"/>
<dbReference type="InterPro" id="IPR013538">
    <property type="entry name" value="ASHA1/2-like_C"/>
</dbReference>
<keyword evidence="4" id="KW-1185">Reference proteome</keyword>
<evidence type="ECO:0000259" key="2">
    <source>
        <dbReference type="Pfam" id="PF08327"/>
    </source>
</evidence>
<comment type="similarity">
    <text evidence="1">Belongs to the AHA1 family.</text>
</comment>
<dbReference type="InterPro" id="IPR023393">
    <property type="entry name" value="START-like_dom_sf"/>
</dbReference>
<evidence type="ECO:0000256" key="1">
    <source>
        <dbReference type="ARBA" id="ARBA00006817"/>
    </source>
</evidence>
<dbReference type="RefSeq" id="WP_049698929.1">
    <property type="nucleotide sequence ID" value="NZ_LDTZ01000016.1"/>
</dbReference>
<name>A0ABR5ID54_9ACTN</name>
<protein>
    <submittedName>
        <fullName evidence="3">Polyketide cyclase</fullName>
    </submittedName>
</protein>
<dbReference type="Gene3D" id="3.30.530.20">
    <property type="match status" value="1"/>
</dbReference>
<dbReference type="EMBL" id="LDTZ01000016">
    <property type="protein sequence ID" value="KNA91621.1"/>
    <property type="molecule type" value="Genomic_DNA"/>
</dbReference>
<reference evidence="3 4" key="1">
    <citation type="submission" date="2015-05" db="EMBL/GenBank/DDBJ databases">
        <title>Draft genome sequence of the bacterium Gordonia jacobaea a new member of the Gordonia genus.</title>
        <authorList>
            <person name="Jimenez-Galisteo G."/>
            <person name="Dominguez A."/>
            <person name="Munoz E."/>
            <person name="Vinas M."/>
        </authorList>
    </citation>
    <scope>NUCLEOTIDE SEQUENCE [LARGE SCALE GENOMIC DNA]</scope>
    <source>
        <strain evidence="4">mv1</strain>
    </source>
</reference>
<accession>A0ABR5ID54</accession>
<evidence type="ECO:0000313" key="4">
    <source>
        <dbReference type="Proteomes" id="UP000037247"/>
    </source>
</evidence>
<comment type="caution">
    <text evidence="3">The sequence shown here is derived from an EMBL/GenBank/DDBJ whole genome shotgun (WGS) entry which is preliminary data.</text>
</comment>
<sequence>MDKLTDAEVGTLVRELYIDAEPDIVFDVVSSPEHVAQWWPDEARYRLEPGSPGELVFHTGDGGEIVQQFTVVESNPPRTFSFRWTHQPGDDPVAGNSLLVTFALTASGSGTTLTMTETGFRERGWEEAELERQFREHIDGWNFFLPRLVTYVAGVEAAS</sequence>
<dbReference type="SUPFAM" id="SSF55961">
    <property type="entry name" value="Bet v1-like"/>
    <property type="match status" value="1"/>
</dbReference>
<organism evidence="3 4">
    <name type="scientific">Gordonia jacobaea</name>
    <dbReference type="NCBI Taxonomy" id="122202"/>
    <lineage>
        <taxon>Bacteria</taxon>
        <taxon>Bacillati</taxon>
        <taxon>Actinomycetota</taxon>
        <taxon>Actinomycetes</taxon>
        <taxon>Mycobacteriales</taxon>
        <taxon>Gordoniaceae</taxon>
        <taxon>Gordonia</taxon>
    </lineage>
</organism>
<evidence type="ECO:0000313" key="3">
    <source>
        <dbReference type="EMBL" id="KNA91621.1"/>
    </source>
</evidence>
<gene>
    <name evidence="3" type="ORF">ABW18_10705</name>
</gene>
<dbReference type="Proteomes" id="UP000037247">
    <property type="component" value="Unassembled WGS sequence"/>
</dbReference>
<dbReference type="Pfam" id="PF08327">
    <property type="entry name" value="AHSA1"/>
    <property type="match status" value="1"/>
</dbReference>
<feature type="domain" description="Activator of Hsp90 ATPase homologue 1/2-like C-terminal" evidence="2">
    <location>
        <begin position="19"/>
        <end position="152"/>
    </location>
</feature>